<evidence type="ECO:0000313" key="3">
    <source>
        <dbReference type="Proteomes" id="UP000000492"/>
    </source>
</evidence>
<dbReference type="KEGG" id="crd:CRES_1442"/>
<feature type="transmembrane region" description="Helical" evidence="1">
    <location>
        <begin position="55"/>
        <end position="74"/>
    </location>
</feature>
<reference evidence="2 3" key="1">
    <citation type="journal article" date="2012" name="BMC Genomics">
        <title>Complete genome sequence, lifestyle, and multi-drug resistance of the human pathogen Corynebacterium resistens DSM 45100 isolated from blood samples of a leukemia patient.</title>
        <authorList>
            <person name="Schroder J."/>
            <person name="Maus I."/>
            <person name="Meyer K."/>
            <person name="Wordemann S."/>
            <person name="Blom J."/>
            <person name="Jaenicke S."/>
            <person name="Schneider J."/>
            <person name="Trost E."/>
            <person name="Tauch A."/>
        </authorList>
    </citation>
    <scope>NUCLEOTIDE SEQUENCE [LARGE SCALE GENOMIC DNA]</scope>
    <source>
        <strain evidence="3">DSM 45100 / JCM 12819 / CCUG 50093 / GTC 2026 / SICGH 158</strain>
    </source>
</reference>
<gene>
    <name evidence="2" type="ordered locus">CRES_1442</name>
</gene>
<dbReference type="STRING" id="662755.CRES_1442"/>
<sequence>MNTIIVTLHVLTAVLLVGPVAVATSAYAPAFRKAAAGDEGAKGALRFIFRQTRTYGLASLIVPGLGLVAFLTSATAREHYTFHAAILLAVIAWGLLLAAVIPTQRKGLIKLGALDPSDNPASEKETAAVSQLNADKIPSKAAMLGGIFNLLWIITAILMFF</sequence>
<feature type="transmembrane region" description="Helical" evidence="1">
    <location>
        <begin position="141"/>
        <end position="160"/>
    </location>
</feature>
<feature type="transmembrane region" description="Helical" evidence="1">
    <location>
        <begin position="6"/>
        <end position="28"/>
    </location>
</feature>
<accession>F8DZH7</accession>
<evidence type="ECO:0000256" key="1">
    <source>
        <dbReference type="SAM" id="Phobius"/>
    </source>
</evidence>
<keyword evidence="3" id="KW-1185">Reference proteome</keyword>
<keyword evidence="1" id="KW-0812">Transmembrane</keyword>
<dbReference type="RefSeq" id="WP_013888806.1">
    <property type="nucleotide sequence ID" value="NC_015673.1"/>
</dbReference>
<dbReference type="HOGENOM" id="CLU_114045_0_0_11"/>
<keyword evidence="1" id="KW-1133">Transmembrane helix</keyword>
<proteinExistence type="predicted"/>
<protein>
    <submittedName>
        <fullName evidence="2">Membrane protein</fullName>
    </submittedName>
</protein>
<dbReference type="eggNOG" id="ENOG50314P5">
    <property type="taxonomic scope" value="Bacteria"/>
</dbReference>
<dbReference type="Proteomes" id="UP000000492">
    <property type="component" value="Chromosome"/>
</dbReference>
<dbReference type="EMBL" id="CP002857">
    <property type="protein sequence ID" value="AEI09796.1"/>
    <property type="molecule type" value="Genomic_DNA"/>
</dbReference>
<keyword evidence="1" id="KW-0472">Membrane</keyword>
<feature type="transmembrane region" description="Helical" evidence="1">
    <location>
        <begin position="80"/>
        <end position="101"/>
    </location>
</feature>
<name>F8DZH7_CORRG</name>
<dbReference type="AlphaFoldDB" id="F8DZH7"/>
<organism evidence="2 3">
    <name type="scientific">Corynebacterium resistens (strain DSM 45100 / JCM 12819 / GTC 2026 / SICGH 158)</name>
    <dbReference type="NCBI Taxonomy" id="662755"/>
    <lineage>
        <taxon>Bacteria</taxon>
        <taxon>Bacillati</taxon>
        <taxon>Actinomycetota</taxon>
        <taxon>Actinomycetes</taxon>
        <taxon>Mycobacteriales</taxon>
        <taxon>Corynebacteriaceae</taxon>
        <taxon>Corynebacterium</taxon>
    </lineage>
</organism>
<evidence type="ECO:0000313" key="2">
    <source>
        <dbReference type="EMBL" id="AEI09796.1"/>
    </source>
</evidence>
<dbReference type="OrthoDB" id="3429068at2"/>